<evidence type="ECO:0000256" key="6">
    <source>
        <dbReference type="ARBA" id="ARBA00022918"/>
    </source>
</evidence>
<evidence type="ECO:0000256" key="2">
    <source>
        <dbReference type="ARBA" id="ARBA00022695"/>
    </source>
</evidence>
<proteinExistence type="predicted"/>
<feature type="domain" description="Reverse transcriptase RNase H-like" evidence="7">
    <location>
        <begin position="4"/>
        <end position="110"/>
    </location>
</feature>
<dbReference type="PANTHER" id="PTHR37984:SF5">
    <property type="entry name" value="PROTEIN NYNRIN-LIKE"/>
    <property type="match status" value="1"/>
</dbReference>
<dbReference type="InterPro" id="IPR036397">
    <property type="entry name" value="RNaseH_sf"/>
</dbReference>
<dbReference type="SUPFAM" id="SSF53098">
    <property type="entry name" value="Ribonuclease H-like"/>
    <property type="match status" value="1"/>
</dbReference>
<dbReference type="Pfam" id="PF17921">
    <property type="entry name" value="Integrase_H2C2"/>
    <property type="match status" value="1"/>
</dbReference>
<dbReference type="InterPro" id="IPR050951">
    <property type="entry name" value="Retrovirus_Pol_polyprotein"/>
</dbReference>
<organism evidence="9 10">
    <name type="scientific">Austropuccinia psidii MF-1</name>
    <dbReference type="NCBI Taxonomy" id="1389203"/>
    <lineage>
        <taxon>Eukaryota</taxon>
        <taxon>Fungi</taxon>
        <taxon>Dikarya</taxon>
        <taxon>Basidiomycota</taxon>
        <taxon>Pucciniomycotina</taxon>
        <taxon>Pucciniomycetes</taxon>
        <taxon>Pucciniales</taxon>
        <taxon>Sphaerophragmiaceae</taxon>
        <taxon>Austropuccinia</taxon>
    </lineage>
</organism>
<sequence>MPDWNIPFKLFIDACGDVLGASLHQVQIIDNKPMEGPVYYISRQMKPTEARYGASQMECLCLVWALEKLHHYLDGSVFEVTTDCNAVKSLLNMETPNRHMLRWKIAMQEYRGNMTIVHKEGSIHKNADGLIRWALANTPDNPAYVPLEAEPQIPIEGINITDIGTEFFKEFREYFKQDKNYHILTSLLDNNCKDKFLVNALDEVWKNSYSGGRFHLFDGIIHHRTKHSCVMTLCSRLLINTILHVCHDSIYSGHLSEDRTLEKVKNCAWWPSWRKETIEYCHTCDRCQNATRSTGKEFGLVIHIQEPKSPWEFVQMDWVTALPPSGDKGYNACLVIVDRYSKTPLFLPYHKDETATDTALLL</sequence>
<dbReference type="GO" id="GO:0016787">
    <property type="term" value="F:hydrolase activity"/>
    <property type="evidence" value="ECO:0007669"/>
    <property type="project" value="UniProtKB-KW"/>
</dbReference>
<evidence type="ECO:0008006" key="11">
    <source>
        <dbReference type="Google" id="ProtNLM"/>
    </source>
</evidence>
<evidence type="ECO:0000256" key="1">
    <source>
        <dbReference type="ARBA" id="ARBA00022679"/>
    </source>
</evidence>
<evidence type="ECO:0000313" key="9">
    <source>
        <dbReference type="EMBL" id="MBW0586861.1"/>
    </source>
</evidence>
<dbReference type="GO" id="GO:0003676">
    <property type="term" value="F:nucleic acid binding"/>
    <property type="evidence" value="ECO:0007669"/>
    <property type="project" value="InterPro"/>
</dbReference>
<dbReference type="EMBL" id="AVOT02125216">
    <property type="protein sequence ID" value="MBW0586861.1"/>
    <property type="molecule type" value="Genomic_DNA"/>
</dbReference>
<dbReference type="Proteomes" id="UP000765509">
    <property type="component" value="Unassembled WGS sequence"/>
</dbReference>
<evidence type="ECO:0000256" key="5">
    <source>
        <dbReference type="ARBA" id="ARBA00022801"/>
    </source>
</evidence>
<dbReference type="AlphaFoldDB" id="A0A9Q3KUI9"/>
<keyword evidence="5" id="KW-0378">Hydrolase</keyword>
<reference evidence="9" key="1">
    <citation type="submission" date="2021-03" db="EMBL/GenBank/DDBJ databases">
        <title>Draft genome sequence of rust myrtle Austropuccinia psidii MF-1, a brazilian biotype.</title>
        <authorList>
            <person name="Quecine M.C."/>
            <person name="Pachon D.M.R."/>
            <person name="Bonatelli M.L."/>
            <person name="Correr F.H."/>
            <person name="Franceschini L.M."/>
            <person name="Leite T.F."/>
            <person name="Margarido G.R.A."/>
            <person name="Almeida C.A."/>
            <person name="Ferrarezi J.A."/>
            <person name="Labate C.A."/>
        </authorList>
    </citation>
    <scope>NUCLEOTIDE SEQUENCE</scope>
    <source>
        <strain evidence="9">MF-1</strain>
    </source>
</reference>
<feature type="domain" description="Integrase zinc-binding" evidence="8">
    <location>
        <begin position="238"/>
        <end position="290"/>
    </location>
</feature>
<dbReference type="SUPFAM" id="SSF56672">
    <property type="entry name" value="DNA/RNA polymerases"/>
    <property type="match status" value="1"/>
</dbReference>
<evidence type="ECO:0000259" key="8">
    <source>
        <dbReference type="Pfam" id="PF17921"/>
    </source>
</evidence>
<name>A0A9Q3KUI9_9BASI</name>
<evidence type="ECO:0000256" key="3">
    <source>
        <dbReference type="ARBA" id="ARBA00022722"/>
    </source>
</evidence>
<dbReference type="PANTHER" id="PTHR37984">
    <property type="entry name" value="PROTEIN CBG26694"/>
    <property type="match status" value="1"/>
</dbReference>
<evidence type="ECO:0000256" key="4">
    <source>
        <dbReference type="ARBA" id="ARBA00022759"/>
    </source>
</evidence>
<dbReference type="InterPro" id="IPR041588">
    <property type="entry name" value="Integrase_H2C2"/>
</dbReference>
<dbReference type="GO" id="GO:0003964">
    <property type="term" value="F:RNA-directed DNA polymerase activity"/>
    <property type="evidence" value="ECO:0007669"/>
    <property type="project" value="UniProtKB-KW"/>
</dbReference>
<dbReference type="Gene3D" id="3.30.420.10">
    <property type="entry name" value="Ribonuclease H-like superfamily/Ribonuclease H"/>
    <property type="match status" value="1"/>
</dbReference>
<keyword evidence="1" id="KW-0808">Transferase</keyword>
<dbReference type="Pfam" id="PF17917">
    <property type="entry name" value="RT_RNaseH"/>
    <property type="match status" value="1"/>
</dbReference>
<dbReference type="InterPro" id="IPR043502">
    <property type="entry name" value="DNA/RNA_pol_sf"/>
</dbReference>
<dbReference type="InterPro" id="IPR041373">
    <property type="entry name" value="RT_RNaseH"/>
</dbReference>
<keyword evidence="6" id="KW-0695">RNA-directed DNA polymerase</keyword>
<keyword evidence="10" id="KW-1185">Reference proteome</keyword>
<gene>
    <name evidence="9" type="ORF">O181_126576</name>
</gene>
<accession>A0A9Q3KUI9</accession>
<dbReference type="InterPro" id="IPR012337">
    <property type="entry name" value="RNaseH-like_sf"/>
</dbReference>
<protein>
    <recommendedName>
        <fullName evidence="11">Reverse transcriptase RNase H-like domain-containing protein</fullName>
    </recommendedName>
</protein>
<keyword evidence="3" id="KW-0540">Nuclease</keyword>
<comment type="caution">
    <text evidence="9">The sequence shown here is derived from an EMBL/GenBank/DDBJ whole genome shotgun (WGS) entry which is preliminary data.</text>
</comment>
<dbReference type="OrthoDB" id="2273864at2759"/>
<dbReference type="GO" id="GO:0004519">
    <property type="term" value="F:endonuclease activity"/>
    <property type="evidence" value="ECO:0007669"/>
    <property type="project" value="UniProtKB-KW"/>
</dbReference>
<dbReference type="CDD" id="cd09274">
    <property type="entry name" value="RNase_HI_RT_Ty3"/>
    <property type="match status" value="1"/>
</dbReference>
<evidence type="ECO:0000259" key="7">
    <source>
        <dbReference type="Pfam" id="PF17917"/>
    </source>
</evidence>
<keyword evidence="2" id="KW-0548">Nucleotidyltransferase</keyword>
<evidence type="ECO:0000313" key="10">
    <source>
        <dbReference type="Proteomes" id="UP000765509"/>
    </source>
</evidence>
<dbReference type="Gene3D" id="1.10.340.70">
    <property type="match status" value="1"/>
</dbReference>
<keyword evidence="4" id="KW-0255">Endonuclease</keyword>